<evidence type="ECO:0000256" key="1">
    <source>
        <dbReference type="SAM" id="Phobius"/>
    </source>
</evidence>
<dbReference type="Proteomes" id="UP000600080">
    <property type="component" value="Unassembled WGS sequence"/>
</dbReference>
<dbReference type="EMBL" id="BMND01000009">
    <property type="protein sequence ID" value="GGN45033.1"/>
    <property type="molecule type" value="Genomic_DNA"/>
</dbReference>
<dbReference type="RefSeq" id="WP_189097942.1">
    <property type="nucleotide sequence ID" value="NZ_BMND01000009.1"/>
</dbReference>
<comment type="caution">
    <text evidence="3">The sequence shown here is derived from an EMBL/GenBank/DDBJ whole genome shotgun (WGS) entry which is preliminary data.</text>
</comment>
<name>A0ABQ2JFZ0_9ACTN</name>
<dbReference type="InterPro" id="IPR055648">
    <property type="entry name" value="DUF7224"/>
</dbReference>
<evidence type="ECO:0000259" key="2">
    <source>
        <dbReference type="Pfam" id="PF23866"/>
    </source>
</evidence>
<feature type="transmembrane region" description="Helical" evidence="1">
    <location>
        <begin position="155"/>
        <end position="173"/>
    </location>
</feature>
<feature type="transmembrane region" description="Helical" evidence="1">
    <location>
        <begin position="219"/>
        <end position="245"/>
    </location>
</feature>
<keyword evidence="1" id="KW-1133">Transmembrane helix</keyword>
<evidence type="ECO:0000313" key="4">
    <source>
        <dbReference type="Proteomes" id="UP000600080"/>
    </source>
</evidence>
<feature type="domain" description="DUF7224" evidence="2">
    <location>
        <begin position="265"/>
        <end position="403"/>
    </location>
</feature>
<protein>
    <recommendedName>
        <fullName evidence="2">DUF7224 domain-containing protein</fullName>
    </recommendedName>
</protein>
<dbReference type="GeneID" id="301548591"/>
<keyword evidence="1" id="KW-0472">Membrane</keyword>
<feature type="transmembrane region" description="Helical" evidence="1">
    <location>
        <begin position="93"/>
        <end position="114"/>
    </location>
</feature>
<reference evidence="4" key="1">
    <citation type="journal article" date="2019" name="Int. J. Syst. Evol. Microbiol.">
        <title>The Global Catalogue of Microorganisms (GCM) 10K type strain sequencing project: providing services to taxonomists for standard genome sequencing and annotation.</title>
        <authorList>
            <consortium name="The Broad Institute Genomics Platform"/>
            <consortium name="The Broad Institute Genome Sequencing Center for Infectious Disease"/>
            <person name="Wu L."/>
            <person name="Ma J."/>
        </authorList>
    </citation>
    <scope>NUCLEOTIDE SEQUENCE [LARGE SCALE GENOMIC DNA]</scope>
    <source>
        <strain evidence="4">CGMCC 4.7323</strain>
    </source>
</reference>
<feature type="transmembrane region" description="Helical" evidence="1">
    <location>
        <begin position="126"/>
        <end position="148"/>
    </location>
</feature>
<organism evidence="3 4">
    <name type="scientific">Streptomyces kronopolitis</name>
    <dbReference type="NCBI Taxonomy" id="1612435"/>
    <lineage>
        <taxon>Bacteria</taxon>
        <taxon>Bacillati</taxon>
        <taxon>Actinomycetota</taxon>
        <taxon>Actinomycetes</taxon>
        <taxon>Kitasatosporales</taxon>
        <taxon>Streptomycetaceae</taxon>
        <taxon>Streptomyces</taxon>
    </lineage>
</organism>
<proteinExistence type="predicted"/>
<dbReference type="Pfam" id="PF23866">
    <property type="entry name" value="DUF7224"/>
    <property type="match status" value="1"/>
</dbReference>
<keyword evidence="4" id="KW-1185">Reference proteome</keyword>
<evidence type="ECO:0000313" key="3">
    <source>
        <dbReference type="EMBL" id="GGN45033.1"/>
    </source>
</evidence>
<gene>
    <name evidence="3" type="ORF">GCM10012285_28290</name>
</gene>
<feature type="transmembrane region" description="Helical" evidence="1">
    <location>
        <begin position="12"/>
        <end position="31"/>
    </location>
</feature>
<accession>A0ABQ2JFZ0</accession>
<feature type="transmembrane region" description="Helical" evidence="1">
    <location>
        <begin position="43"/>
        <end position="64"/>
    </location>
</feature>
<feature type="transmembrane region" description="Helical" evidence="1">
    <location>
        <begin position="193"/>
        <end position="212"/>
    </location>
</feature>
<keyword evidence="1" id="KW-0812">Transmembrane</keyword>
<sequence length="409" mass="43358">MLSTLRIELRRAPARWWVPVMVAVGVVWLFARSGDWSKVWPQAAAAAQATTVFLAPMAAAAAAIGTGRRHQPGFSELTAHAPQPFWYQHLTQLMASLIYAVSAFLAVTGMALSAPLSAGVPAGQLWGSYVILGTITMVAGTALGHWAGLLLAGPAAPAVSAVAIFIVLGVIPSDSPYNFTVISGSPEFRLNPSALAIRAVIAGALVLIAVSWPRTRVRWGYLAVAPSLGITAAVLATTAMGPVGFPQITRPPGQSPLCSTTSPQVCLWPENRAYLAQTAQTAQKVAAAADGVLTLPTRFYESGLRHTPEGQPPGFSLRAGTYGIVGDMVNEMLPRPPACDRAFTDQQISQYATAHENLSTWLFTRATGKQATLDDTSEEIVRVLKQPEPEQTAWARAQVTALKGMKCPV</sequence>